<reference evidence="2 3" key="1">
    <citation type="journal article" date="2015" name="Fungal Genet. Biol.">
        <title>Evolution of novel wood decay mechanisms in Agaricales revealed by the genome sequences of Fistulina hepatica and Cylindrobasidium torrendii.</title>
        <authorList>
            <person name="Floudas D."/>
            <person name="Held B.W."/>
            <person name="Riley R."/>
            <person name="Nagy L.G."/>
            <person name="Koehler G."/>
            <person name="Ransdell A.S."/>
            <person name="Younus H."/>
            <person name="Chow J."/>
            <person name="Chiniquy J."/>
            <person name="Lipzen A."/>
            <person name="Tritt A."/>
            <person name="Sun H."/>
            <person name="Haridas S."/>
            <person name="LaButti K."/>
            <person name="Ohm R.A."/>
            <person name="Kues U."/>
            <person name="Blanchette R.A."/>
            <person name="Grigoriev I.V."/>
            <person name="Minto R.E."/>
            <person name="Hibbett D.S."/>
        </authorList>
    </citation>
    <scope>NUCLEOTIDE SEQUENCE [LARGE SCALE GENOMIC DNA]</scope>
    <source>
        <strain evidence="2 3">FP15055 ss-10</strain>
    </source>
</reference>
<proteinExistence type="predicted"/>
<protein>
    <recommendedName>
        <fullName evidence="4">C2H2-type domain-containing protein</fullName>
    </recommendedName>
</protein>
<evidence type="ECO:0000313" key="2">
    <source>
        <dbReference type="EMBL" id="KIY69492.1"/>
    </source>
</evidence>
<sequence>MSTEVIYACTNPGCDKIYTVHGHLLSHMRQSAVCRQWFEHMKEVRAGKQRLPDATIVPGSIHDLNAREFSPEPDDNPTDPSNAEYEDAAGQEAGSVEDDDYDDEGDDDEDEELEDAAREQLLRDWIHRQSEHDDLLVIDQPDIIVGQPGPGPTTLRTRLGRMIGAQARVFDEGGDSDSGRPDDIIEHHPTGGVAIRMSTSLYERWDALFGVGRVPENERMDGSGQPELEGSLYKPFASKLDWDVAQWMVSEGIGHGSFNRLLEIDGLRERLGLSYRNTAGLHESVDAIPRRAGQWYDKHISFPDRPNEIFILRHRDIIECIRSLWGDPELSKHIVYKPCKLFQKSTEPGTEHGSRLYNEMWTGQWWWFVQDKLPIGHTLAPVIIATDKTQLTVFRGNKQAYPVYLTLGNIPGRLRRQPSQQACILVGYLPIEKAAKPGLSKRQFSARQQLIFHAAMRHLLDPLVNAGKHGVEMTSGSGEVHLVHPILAAYVADYPEQCLVTCSKSGTCPKCKCGADNLNDFTTQYPLRTQTDTIQTMQDVASKTSSPSAYYEECMVRDVNGNVTTPFWADLPYTDIHMAQTPDVLHQLYQGVIQHLVKWCQVLGTERELDRRIRRLPPALGLRHFKNGISALSQVSGTERKNIGKILLGCIVDLLPIEAVTACRAILDFVYLAQYTTHDEATLGYMNDALDLWKKHQGIFLRTDVRDNLDIPKFHSLRHYVSSIRLFGATNNFNTEMFERLHIEFAKKGWRASNKRDEFPQMTQWVTRQENVQSFKRYLMWVHRETDTPESPSGVTAPSQSHPPATNSRQNLSLSIHPTKYNQSPRIVGQLHRVPNFPTNLCAYLNGLEDDRKKQFPQAHTQHFYTLPFRGVDVWYSFRFSHEGFDGSGEVVERDWVKASPLAGGRFDTVVVLSDNDGDATSLIGTRIGRVRVIFKLPMFAGTNTNPTPFPHYWPKTPLAYIEWYSKPTMTTTMGETHNMASVQKVFTPDGQPQWSIIPLSNIRQSTMLIPNYKKTNVSTWDTDACILDTCTHFRVNNYLSLYSFQTIYL</sequence>
<dbReference type="Pfam" id="PF18759">
    <property type="entry name" value="Plavaka"/>
    <property type="match status" value="1"/>
</dbReference>
<evidence type="ECO:0000313" key="3">
    <source>
        <dbReference type="Proteomes" id="UP000054007"/>
    </source>
</evidence>
<dbReference type="STRING" id="1314674.A0A0D7BG79"/>
<dbReference type="EMBL" id="KN880483">
    <property type="protein sequence ID" value="KIY69492.1"/>
    <property type="molecule type" value="Genomic_DNA"/>
</dbReference>
<gene>
    <name evidence="2" type="ORF">CYLTODRAFT_452584</name>
</gene>
<organism evidence="2 3">
    <name type="scientific">Cylindrobasidium torrendii FP15055 ss-10</name>
    <dbReference type="NCBI Taxonomy" id="1314674"/>
    <lineage>
        <taxon>Eukaryota</taxon>
        <taxon>Fungi</taxon>
        <taxon>Dikarya</taxon>
        <taxon>Basidiomycota</taxon>
        <taxon>Agaricomycotina</taxon>
        <taxon>Agaricomycetes</taxon>
        <taxon>Agaricomycetidae</taxon>
        <taxon>Agaricales</taxon>
        <taxon>Marasmiineae</taxon>
        <taxon>Physalacriaceae</taxon>
        <taxon>Cylindrobasidium</taxon>
    </lineage>
</organism>
<evidence type="ECO:0008006" key="4">
    <source>
        <dbReference type="Google" id="ProtNLM"/>
    </source>
</evidence>
<accession>A0A0D7BG79</accession>
<dbReference type="AlphaFoldDB" id="A0A0D7BG79"/>
<feature type="compositionally biased region" description="Acidic residues" evidence="1">
    <location>
        <begin position="84"/>
        <end position="114"/>
    </location>
</feature>
<dbReference type="InterPro" id="IPR041078">
    <property type="entry name" value="Plavaka"/>
</dbReference>
<name>A0A0D7BG79_9AGAR</name>
<dbReference type="Proteomes" id="UP000054007">
    <property type="component" value="Unassembled WGS sequence"/>
</dbReference>
<feature type="compositionally biased region" description="Polar residues" evidence="1">
    <location>
        <begin position="789"/>
        <end position="811"/>
    </location>
</feature>
<dbReference type="OrthoDB" id="6153305at2759"/>
<feature type="region of interest" description="Disordered" evidence="1">
    <location>
        <begin position="787"/>
        <end position="811"/>
    </location>
</feature>
<keyword evidence="3" id="KW-1185">Reference proteome</keyword>
<feature type="region of interest" description="Disordered" evidence="1">
    <location>
        <begin position="64"/>
        <end position="114"/>
    </location>
</feature>
<evidence type="ECO:0000256" key="1">
    <source>
        <dbReference type="SAM" id="MobiDB-lite"/>
    </source>
</evidence>